<evidence type="ECO:0000313" key="2">
    <source>
        <dbReference type="EMBL" id="MBB6328653.1"/>
    </source>
</evidence>
<accession>A0A841MNU9</accession>
<sequence>MERQVTYLEKDRNPPAILSANLTQKLGFLAMAHPLKKGGSNSLKQTKKYNYGKNYRH</sequence>
<organism evidence="2 3">
    <name type="scientific">Algoriphagus iocasae</name>
    <dbReference type="NCBI Taxonomy" id="1836499"/>
    <lineage>
        <taxon>Bacteria</taxon>
        <taxon>Pseudomonadati</taxon>
        <taxon>Bacteroidota</taxon>
        <taxon>Cytophagia</taxon>
        <taxon>Cytophagales</taxon>
        <taxon>Cyclobacteriaceae</taxon>
        <taxon>Algoriphagus</taxon>
    </lineage>
</organism>
<feature type="region of interest" description="Disordered" evidence="1">
    <location>
        <begin position="37"/>
        <end position="57"/>
    </location>
</feature>
<keyword evidence="3" id="KW-1185">Reference proteome</keyword>
<name>A0A841MNU9_9BACT</name>
<proteinExistence type="predicted"/>
<reference evidence="2 3" key="1">
    <citation type="submission" date="2020-08" db="EMBL/GenBank/DDBJ databases">
        <title>Genomic Encyclopedia of Type Strains, Phase IV (KMG-IV): sequencing the most valuable type-strain genomes for metagenomic binning, comparative biology and taxonomic classification.</title>
        <authorList>
            <person name="Goeker M."/>
        </authorList>
    </citation>
    <scope>NUCLEOTIDE SEQUENCE [LARGE SCALE GENOMIC DNA]</scope>
    <source>
        <strain evidence="2 3">DSM 102044</strain>
    </source>
</reference>
<dbReference type="AlphaFoldDB" id="A0A841MNU9"/>
<evidence type="ECO:0000256" key="1">
    <source>
        <dbReference type="SAM" id="MobiDB-lite"/>
    </source>
</evidence>
<evidence type="ECO:0000313" key="3">
    <source>
        <dbReference type="Proteomes" id="UP000588604"/>
    </source>
</evidence>
<dbReference type="Proteomes" id="UP000588604">
    <property type="component" value="Unassembled WGS sequence"/>
</dbReference>
<protein>
    <submittedName>
        <fullName evidence="2">Uncharacterized protein</fullName>
    </submittedName>
</protein>
<gene>
    <name evidence="2" type="ORF">FHS59_004309</name>
</gene>
<dbReference type="EMBL" id="JACIJO010000004">
    <property type="protein sequence ID" value="MBB6328653.1"/>
    <property type="molecule type" value="Genomic_DNA"/>
</dbReference>
<comment type="caution">
    <text evidence="2">The sequence shown here is derived from an EMBL/GenBank/DDBJ whole genome shotgun (WGS) entry which is preliminary data.</text>
</comment>